<sequence>MKRFIRRYVADNASLWGLLEYGCGPLVSLAAVPILFRQLDAEGFGQYAMMVAVAGFGNVANLGSAVTATKLVSERLHEPGGARRGAGVALALVGCALAAVVVAVGAAALVLGLAWPRAAFGSTPLYALLPAAMAIYVAQQIDQLFAGALKGREDFAATAWCECAGRVAAMALACAAAWATHAAIWVALAQGAGLLLSGMAKMVVFARRDGRWWVPPVPDRAAMAGAFRFSRWTWLHGVGALAFGSLDRVVVGSLMGPAALALYTVGMQAGQLVHTASVAVFQKAMPRIRRLSVAPPYPGAAGDEVRRLMRWNLALSLSATLALLLAGQPLLALLSGQAHAQGQQLTFDLLILASGMLSLNAAAHFSLLGLGNGRAVALLNGVGGVTMLGLMAALFGPVGQNAAAIGRIAYAMVTLAGVGLALRQSRHPLAAAIVPAATR</sequence>
<keyword evidence="3 6" id="KW-0812">Transmembrane</keyword>
<accession>A0ABP8GVK8</accession>
<evidence type="ECO:0000256" key="1">
    <source>
        <dbReference type="ARBA" id="ARBA00004651"/>
    </source>
</evidence>
<feature type="transmembrane region" description="Helical" evidence="6">
    <location>
        <begin position="377"/>
        <end position="398"/>
    </location>
</feature>
<feature type="transmembrane region" description="Helical" evidence="6">
    <location>
        <begin position="159"/>
        <end position="178"/>
    </location>
</feature>
<feature type="transmembrane region" description="Helical" evidence="6">
    <location>
        <begin position="47"/>
        <end position="68"/>
    </location>
</feature>
<keyword evidence="4 6" id="KW-1133">Transmembrane helix</keyword>
<evidence type="ECO:0000256" key="5">
    <source>
        <dbReference type="ARBA" id="ARBA00023136"/>
    </source>
</evidence>
<dbReference type="RefSeq" id="WP_345248593.1">
    <property type="nucleotide sequence ID" value="NZ_BAABFO010000007.1"/>
</dbReference>
<keyword evidence="8" id="KW-1185">Reference proteome</keyword>
<organism evidence="7 8">
    <name type="scientific">Pigmentiphaga soli</name>
    <dbReference type="NCBI Taxonomy" id="1007095"/>
    <lineage>
        <taxon>Bacteria</taxon>
        <taxon>Pseudomonadati</taxon>
        <taxon>Pseudomonadota</taxon>
        <taxon>Betaproteobacteria</taxon>
        <taxon>Burkholderiales</taxon>
        <taxon>Alcaligenaceae</taxon>
        <taxon>Pigmentiphaga</taxon>
    </lineage>
</organism>
<feature type="transmembrane region" description="Helical" evidence="6">
    <location>
        <begin position="118"/>
        <end position="138"/>
    </location>
</feature>
<dbReference type="EMBL" id="BAABFO010000007">
    <property type="protein sequence ID" value="GAA4330593.1"/>
    <property type="molecule type" value="Genomic_DNA"/>
</dbReference>
<feature type="transmembrane region" description="Helical" evidence="6">
    <location>
        <begin position="258"/>
        <end position="281"/>
    </location>
</feature>
<dbReference type="Proteomes" id="UP001501671">
    <property type="component" value="Unassembled WGS sequence"/>
</dbReference>
<dbReference type="PANTHER" id="PTHR30250:SF26">
    <property type="entry name" value="PSMA PROTEIN"/>
    <property type="match status" value="1"/>
</dbReference>
<keyword evidence="5 6" id="KW-0472">Membrane</keyword>
<feature type="transmembrane region" description="Helical" evidence="6">
    <location>
        <begin position="313"/>
        <end position="334"/>
    </location>
</feature>
<evidence type="ECO:0008006" key="9">
    <source>
        <dbReference type="Google" id="ProtNLM"/>
    </source>
</evidence>
<evidence type="ECO:0000256" key="2">
    <source>
        <dbReference type="ARBA" id="ARBA00022475"/>
    </source>
</evidence>
<dbReference type="PANTHER" id="PTHR30250">
    <property type="entry name" value="PST FAMILY PREDICTED COLANIC ACID TRANSPORTER"/>
    <property type="match status" value="1"/>
</dbReference>
<feature type="transmembrane region" description="Helical" evidence="6">
    <location>
        <begin position="12"/>
        <end position="35"/>
    </location>
</feature>
<evidence type="ECO:0000313" key="8">
    <source>
        <dbReference type="Proteomes" id="UP001501671"/>
    </source>
</evidence>
<evidence type="ECO:0000256" key="6">
    <source>
        <dbReference type="SAM" id="Phobius"/>
    </source>
</evidence>
<gene>
    <name evidence="7" type="ORF">GCM10023144_18420</name>
</gene>
<protein>
    <recommendedName>
        <fullName evidence="9">Polysaccharide biosynthesis family protein</fullName>
    </recommendedName>
</protein>
<evidence type="ECO:0000256" key="4">
    <source>
        <dbReference type="ARBA" id="ARBA00022989"/>
    </source>
</evidence>
<name>A0ABP8GVK8_9BURK</name>
<reference evidence="8" key="1">
    <citation type="journal article" date="2019" name="Int. J. Syst. Evol. Microbiol.">
        <title>The Global Catalogue of Microorganisms (GCM) 10K type strain sequencing project: providing services to taxonomists for standard genome sequencing and annotation.</title>
        <authorList>
            <consortium name="The Broad Institute Genomics Platform"/>
            <consortium name="The Broad Institute Genome Sequencing Center for Infectious Disease"/>
            <person name="Wu L."/>
            <person name="Ma J."/>
        </authorList>
    </citation>
    <scope>NUCLEOTIDE SEQUENCE [LARGE SCALE GENOMIC DNA]</scope>
    <source>
        <strain evidence="8">JCM 17666</strain>
    </source>
</reference>
<keyword evidence="2" id="KW-1003">Cell membrane</keyword>
<feature type="transmembrane region" description="Helical" evidence="6">
    <location>
        <begin position="404"/>
        <end position="422"/>
    </location>
</feature>
<proteinExistence type="predicted"/>
<evidence type="ECO:0000313" key="7">
    <source>
        <dbReference type="EMBL" id="GAA4330593.1"/>
    </source>
</evidence>
<evidence type="ECO:0000256" key="3">
    <source>
        <dbReference type="ARBA" id="ARBA00022692"/>
    </source>
</evidence>
<comment type="subcellular location">
    <subcellularLocation>
        <location evidence="1">Cell membrane</location>
        <topology evidence="1">Multi-pass membrane protein</topology>
    </subcellularLocation>
</comment>
<dbReference type="InterPro" id="IPR002797">
    <property type="entry name" value="Polysacc_synth"/>
</dbReference>
<dbReference type="InterPro" id="IPR050833">
    <property type="entry name" value="Poly_Biosynth_Transport"/>
</dbReference>
<feature type="transmembrane region" description="Helical" evidence="6">
    <location>
        <begin position="88"/>
        <end position="112"/>
    </location>
</feature>
<comment type="caution">
    <text evidence="7">The sequence shown here is derived from an EMBL/GenBank/DDBJ whole genome shotgun (WGS) entry which is preliminary data.</text>
</comment>
<dbReference type="Pfam" id="PF01943">
    <property type="entry name" value="Polysacc_synt"/>
    <property type="match status" value="1"/>
</dbReference>
<feature type="transmembrane region" description="Helical" evidence="6">
    <location>
        <begin position="349"/>
        <end position="370"/>
    </location>
</feature>